<name>A0ABX1TQS6_9GAMM</name>
<keyword evidence="1" id="KW-1133">Transmembrane helix</keyword>
<keyword evidence="1" id="KW-0812">Transmembrane</keyword>
<protein>
    <submittedName>
        <fullName evidence="2">Uncharacterized protein</fullName>
    </submittedName>
</protein>
<gene>
    <name evidence="2" type="ORF">E4P82_14435</name>
</gene>
<reference evidence="2 3" key="1">
    <citation type="submission" date="2019-03" db="EMBL/GenBank/DDBJ databases">
        <title>Metabolic reconstructions from genomes of highly enriched 'Candidatus Accumulibacter' and 'Candidatus Competibacter' bioreactor populations.</title>
        <authorList>
            <person name="Annavajhala M.K."/>
            <person name="Welles L."/>
            <person name="Abbas B."/>
            <person name="Sorokin D."/>
            <person name="Park H."/>
            <person name="Van Loosdrecht M."/>
            <person name="Chandran K."/>
        </authorList>
    </citation>
    <scope>NUCLEOTIDE SEQUENCE [LARGE SCALE GENOMIC DNA]</scope>
    <source>
        <strain evidence="2 3">SBR_G</strain>
    </source>
</reference>
<dbReference type="RefSeq" id="WP_169249551.1">
    <property type="nucleotide sequence ID" value="NZ_SPMZ01000043.1"/>
</dbReference>
<keyword evidence="3" id="KW-1185">Reference proteome</keyword>
<dbReference type="EMBL" id="SPMZ01000043">
    <property type="protein sequence ID" value="NMQ20286.1"/>
    <property type="molecule type" value="Genomic_DNA"/>
</dbReference>
<sequence>MLMKIDELSINKIQLLLIGLSVIAIDLVGFLCFIRSRQRNKFCLYRKLPVVSDRSVSIELRLVATRQRFAAEAKLVDKVCCIDFNGAFFCGEESCSPL</sequence>
<keyword evidence="1" id="KW-0472">Membrane</keyword>
<evidence type="ECO:0000256" key="1">
    <source>
        <dbReference type="SAM" id="Phobius"/>
    </source>
</evidence>
<evidence type="ECO:0000313" key="2">
    <source>
        <dbReference type="EMBL" id="NMQ20286.1"/>
    </source>
</evidence>
<comment type="caution">
    <text evidence="2">The sequence shown here is derived from an EMBL/GenBank/DDBJ whole genome shotgun (WGS) entry which is preliminary data.</text>
</comment>
<accession>A0ABX1TQS6</accession>
<evidence type="ECO:0000313" key="3">
    <source>
        <dbReference type="Proteomes" id="UP000760480"/>
    </source>
</evidence>
<proteinExistence type="predicted"/>
<dbReference type="Proteomes" id="UP000760480">
    <property type="component" value="Unassembled WGS sequence"/>
</dbReference>
<organism evidence="2 3">
    <name type="scientific">Candidatus Competibacter phosphatis</name>
    <dbReference type="NCBI Taxonomy" id="221280"/>
    <lineage>
        <taxon>Bacteria</taxon>
        <taxon>Pseudomonadati</taxon>
        <taxon>Pseudomonadota</taxon>
        <taxon>Gammaproteobacteria</taxon>
        <taxon>Candidatus Competibacteraceae</taxon>
        <taxon>Candidatus Competibacter</taxon>
    </lineage>
</organism>
<feature type="transmembrane region" description="Helical" evidence="1">
    <location>
        <begin position="13"/>
        <end position="34"/>
    </location>
</feature>